<evidence type="ECO:0000313" key="3">
    <source>
        <dbReference type="Proteomes" id="UP001595533"/>
    </source>
</evidence>
<dbReference type="Gene3D" id="3.30.70.1990">
    <property type="match status" value="1"/>
</dbReference>
<evidence type="ECO:0000259" key="1">
    <source>
        <dbReference type="Pfam" id="PF01593"/>
    </source>
</evidence>
<gene>
    <name evidence="2" type="ORF">ACFODZ_14500</name>
</gene>
<dbReference type="PANTHER" id="PTHR42923">
    <property type="entry name" value="PROTOPORPHYRINOGEN OXIDASE"/>
    <property type="match status" value="1"/>
</dbReference>
<dbReference type="Proteomes" id="UP001595533">
    <property type="component" value="Unassembled WGS sequence"/>
</dbReference>
<name>A0ABV7JJB8_9GAMM</name>
<dbReference type="InterPro" id="IPR036188">
    <property type="entry name" value="FAD/NAD-bd_sf"/>
</dbReference>
<feature type="domain" description="Amine oxidase" evidence="1">
    <location>
        <begin position="10"/>
        <end position="283"/>
    </location>
</feature>
<evidence type="ECO:0000313" key="2">
    <source>
        <dbReference type="EMBL" id="MFC3195462.1"/>
    </source>
</evidence>
<reference evidence="3" key="1">
    <citation type="journal article" date="2019" name="Int. J. Syst. Evol. Microbiol.">
        <title>The Global Catalogue of Microorganisms (GCM) 10K type strain sequencing project: providing services to taxonomists for standard genome sequencing and annotation.</title>
        <authorList>
            <consortium name="The Broad Institute Genomics Platform"/>
            <consortium name="The Broad Institute Genome Sequencing Center for Infectious Disease"/>
            <person name="Wu L."/>
            <person name="Ma J."/>
        </authorList>
    </citation>
    <scope>NUCLEOTIDE SEQUENCE [LARGE SCALE GENOMIC DNA]</scope>
    <source>
        <strain evidence="3">KCTC 42953</strain>
    </source>
</reference>
<protein>
    <submittedName>
        <fullName evidence="2">NAD(P)/FAD-dependent oxidoreductase</fullName>
    </submittedName>
</protein>
<keyword evidence="3" id="KW-1185">Reference proteome</keyword>
<dbReference type="Gene3D" id="3.50.50.60">
    <property type="entry name" value="FAD/NAD(P)-binding domain"/>
    <property type="match status" value="1"/>
</dbReference>
<dbReference type="InterPro" id="IPR050464">
    <property type="entry name" value="Zeta_carotene_desat/Oxidored"/>
</dbReference>
<dbReference type="RefSeq" id="WP_077412628.1">
    <property type="nucleotide sequence ID" value="NZ_JBHRTS010000008.1"/>
</dbReference>
<sequence length="412" mass="46675">MRVAIIGGGVSGLMAADYLNGLVDYTLYEAADYLGGHADTQTVHIDGQAIEVDTGFIVFNEDVYRHFNDMLQRHEVPSIKSDMSFAVSNKVTGLEYNATNLSSLFCQRKNLFNPGFYRMIWDIRRFYAKAESLIQSGTEIGLYDYLEQNNYSDYFIEEHIIPMVSALWSGDFDTVRDYPLVHMLQFMKNHQMLQLNKRPEWRTIKGGSRAYVKALSEQLTGEVRLNTPVIGVSRNHGGVVVETDQQAEAFDRVIFATHSDVTLNILKDPDAVEQAALAAIPYVENHMDLHTDERLLPANRKAWASWSVNKHVISKPVCTVNYYMNLLQSLPCETPVIVSLNQNEYINNSQILVSRKYQHPVYNRDTLSAQQQIESIQGKHNTFFCGAYLGWGFHEDGARSGVKAAKALQDQL</sequence>
<accession>A0ABV7JJB8</accession>
<dbReference type="EMBL" id="JBHRTS010000008">
    <property type="protein sequence ID" value="MFC3195462.1"/>
    <property type="molecule type" value="Genomic_DNA"/>
</dbReference>
<dbReference type="Pfam" id="PF01593">
    <property type="entry name" value="Amino_oxidase"/>
    <property type="match status" value="1"/>
</dbReference>
<dbReference type="PANTHER" id="PTHR42923:SF17">
    <property type="entry name" value="AMINE OXIDASE DOMAIN-CONTAINING PROTEIN"/>
    <property type="match status" value="1"/>
</dbReference>
<proteinExistence type="predicted"/>
<dbReference type="Gene3D" id="1.10.405.20">
    <property type="match status" value="1"/>
</dbReference>
<dbReference type="InterPro" id="IPR002937">
    <property type="entry name" value="Amino_oxidase"/>
</dbReference>
<comment type="caution">
    <text evidence="2">The sequence shown here is derived from an EMBL/GenBank/DDBJ whole genome shotgun (WGS) entry which is preliminary data.</text>
</comment>
<organism evidence="2 3">
    <name type="scientific">Marinicella sediminis</name>
    <dbReference type="NCBI Taxonomy" id="1792834"/>
    <lineage>
        <taxon>Bacteria</taxon>
        <taxon>Pseudomonadati</taxon>
        <taxon>Pseudomonadota</taxon>
        <taxon>Gammaproteobacteria</taxon>
        <taxon>Lysobacterales</taxon>
        <taxon>Marinicellaceae</taxon>
        <taxon>Marinicella</taxon>
    </lineage>
</organism>
<dbReference type="SUPFAM" id="SSF51905">
    <property type="entry name" value="FAD/NAD(P)-binding domain"/>
    <property type="match status" value="1"/>
</dbReference>